<evidence type="ECO:0000256" key="6">
    <source>
        <dbReference type="SAM" id="Phobius"/>
    </source>
</evidence>
<feature type="transmembrane region" description="Helical" evidence="6">
    <location>
        <begin position="170"/>
        <end position="189"/>
    </location>
</feature>
<evidence type="ECO:0000256" key="5">
    <source>
        <dbReference type="ARBA" id="ARBA00023136"/>
    </source>
</evidence>
<proteinExistence type="predicted"/>
<feature type="transmembrane region" description="Helical" evidence="6">
    <location>
        <begin position="248"/>
        <end position="267"/>
    </location>
</feature>
<evidence type="ECO:0000313" key="9">
    <source>
        <dbReference type="Proteomes" id="UP000256971"/>
    </source>
</evidence>
<evidence type="ECO:0000256" key="1">
    <source>
        <dbReference type="ARBA" id="ARBA00004651"/>
    </source>
</evidence>
<dbReference type="EMBL" id="CP031555">
    <property type="protein sequence ID" value="AXO12920.1"/>
    <property type="molecule type" value="Genomic_DNA"/>
</dbReference>
<keyword evidence="5 6" id="KW-0472">Membrane</keyword>
<feature type="transmembrane region" description="Helical" evidence="6">
    <location>
        <begin position="81"/>
        <end position="100"/>
    </location>
</feature>
<reference evidence="8 9" key="1">
    <citation type="submission" date="2018-08" db="EMBL/GenBank/DDBJ databases">
        <title>Complete genome sequence of type strain Thalassospira indica MCCC 1A01103T, isolated from isolated from deep seawater of the Indian Ocean.</title>
        <authorList>
            <person name="Liu Y."/>
        </authorList>
    </citation>
    <scope>NUCLEOTIDE SEQUENCE [LARGE SCALE GENOMIC DNA]</scope>
    <source>
        <strain evidence="8 9">PB8BT</strain>
    </source>
</reference>
<evidence type="ECO:0000256" key="3">
    <source>
        <dbReference type="ARBA" id="ARBA00022692"/>
    </source>
</evidence>
<feature type="transmembrane region" description="Helical" evidence="6">
    <location>
        <begin position="106"/>
        <end position="127"/>
    </location>
</feature>
<feature type="transmembrane region" description="Helical" evidence="6">
    <location>
        <begin position="212"/>
        <end position="233"/>
    </location>
</feature>
<dbReference type="InterPro" id="IPR020846">
    <property type="entry name" value="MFS_dom"/>
</dbReference>
<feature type="transmembrane region" description="Helical" evidence="6">
    <location>
        <begin position="12"/>
        <end position="33"/>
    </location>
</feature>
<dbReference type="SUPFAM" id="SSF103473">
    <property type="entry name" value="MFS general substrate transporter"/>
    <property type="match status" value="1"/>
</dbReference>
<sequence>MTDTVTRPGFFGNLPILALALASFGIGTTEFVIMGLLPDVALDLGVSIPDAGLLVTGYALGVTFGAPFLAIATARMDRRRALLLLISIFILGNFLCAIAPDYWLLMAARVVTAFCHGAFFGLGAVVASNLVAPHKRVQAIALMFSGLTLANVLGVPFGTALGQELGWRSTFWAVVAIGVVAASALYVVLPRQIATSTGSLWLEAKSLGKKQVLLAMLISVLASASLFSVFTYITPMLQEITGITPRQVTYVLLLFGVGLTVGNYIGGRLGDWRLMPAIIMAFALLIAILALFTETLTSVIPAVATVMLWGVVAFALVSPLQMRVVNEASDAPNLASTLNQGAFNLGNAAGAWFGGIAITQGVSYQHIPWLGAGIAVLALLATVWSHLLDRRDEVLVESGASA</sequence>
<evidence type="ECO:0000313" key="8">
    <source>
        <dbReference type="EMBL" id="AXO12920.1"/>
    </source>
</evidence>
<dbReference type="CDD" id="cd17324">
    <property type="entry name" value="MFS_NepI_like"/>
    <property type="match status" value="1"/>
</dbReference>
<dbReference type="PANTHER" id="PTHR43124:SF8">
    <property type="entry name" value="INNER MEMBRANE TRANSPORT PROTEIN YDHP"/>
    <property type="match status" value="1"/>
</dbReference>
<evidence type="ECO:0000256" key="4">
    <source>
        <dbReference type="ARBA" id="ARBA00022989"/>
    </source>
</evidence>
<dbReference type="Pfam" id="PF07690">
    <property type="entry name" value="MFS_1"/>
    <property type="match status" value="1"/>
</dbReference>
<feature type="domain" description="Major facilitator superfamily (MFS) profile" evidence="7">
    <location>
        <begin position="15"/>
        <end position="390"/>
    </location>
</feature>
<dbReference type="InterPro" id="IPR036259">
    <property type="entry name" value="MFS_trans_sf"/>
</dbReference>
<dbReference type="RefSeq" id="WP_064788048.1">
    <property type="nucleotide sequence ID" value="NZ_CP031555.1"/>
</dbReference>
<keyword evidence="2" id="KW-1003">Cell membrane</keyword>
<feature type="transmembrane region" description="Helical" evidence="6">
    <location>
        <begin position="367"/>
        <end position="388"/>
    </location>
</feature>
<keyword evidence="9" id="KW-1185">Reference proteome</keyword>
<gene>
    <name evidence="8" type="ORF">DY252_00620</name>
</gene>
<accession>A0ABN5NBV9</accession>
<feature type="transmembrane region" description="Helical" evidence="6">
    <location>
        <begin position="299"/>
        <end position="320"/>
    </location>
</feature>
<evidence type="ECO:0000256" key="2">
    <source>
        <dbReference type="ARBA" id="ARBA00022475"/>
    </source>
</evidence>
<dbReference type="PROSITE" id="PS50850">
    <property type="entry name" value="MFS"/>
    <property type="match status" value="1"/>
</dbReference>
<feature type="transmembrane region" description="Helical" evidence="6">
    <location>
        <begin position="274"/>
        <end position="293"/>
    </location>
</feature>
<keyword evidence="4 6" id="KW-1133">Transmembrane helix</keyword>
<dbReference type="InterPro" id="IPR050189">
    <property type="entry name" value="MFS_Efflux_Transporters"/>
</dbReference>
<feature type="transmembrane region" description="Helical" evidence="6">
    <location>
        <begin position="139"/>
        <end position="158"/>
    </location>
</feature>
<name>A0ABN5NBV9_9PROT</name>
<dbReference type="PANTHER" id="PTHR43124">
    <property type="entry name" value="PURINE EFFLUX PUMP PBUE"/>
    <property type="match status" value="1"/>
</dbReference>
<dbReference type="InterPro" id="IPR011701">
    <property type="entry name" value="MFS"/>
</dbReference>
<organism evidence="8 9">
    <name type="scientific">Thalassospira indica</name>
    <dbReference type="NCBI Taxonomy" id="1891279"/>
    <lineage>
        <taxon>Bacteria</taxon>
        <taxon>Pseudomonadati</taxon>
        <taxon>Pseudomonadota</taxon>
        <taxon>Alphaproteobacteria</taxon>
        <taxon>Rhodospirillales</taxon>
        <taxon>Thalassospiraceae</taxon>
        <taxon>Thalassospira</taxon>
    </lineage>
</organism>
<protein>
    <submittedName>
        <fullName evidence="8">MFS transporter</fullName>
    </submittedName>
</protein>
<dbReference type="Proteomes" id="UP000256971">
    <property type="component" value="Chromosome"/>
</dbReference>
<feature type="transmembrane region" description="Helical" evidence="6">
    <location>
        <begin position="53"/>
        <end position="74"/>
    </location>
</feature>
<evidence type="ECO:0000259" key="7">
    <source>
        <dbReference type="PROSITE" id="PS50850"/>
    </source>
</evidence>
<keyword evidence="3 6" id="KW-0812">Transmembrane</keyword>
<feature type="transmembrane region" description="Helical" evidence="6">
    <location>
        <begin position="341"/>
        <end position="361"/>
    </location>
</feature>
<dbReference type="Gene3D" id="1.20.1250.20">
    <property type="entry name" value="MFS general substrate transporter like domains"/>
    <property type="match status" value="2"/>
</dbReference>
<comment type="subcellular location">
    <subcellularLocation>
        <location evidence="1">Cell membrane</location>
        <topology evidence="1">Multi-pass membrane protein</topology>
    </subcellularLocation>
</comment>